<dbReference type="PANTHER" id="PTHR30346:SF0">
    <property type="entry name" value="HCA OPERON TRANSCRIPTIONAL ACTIVATOR HCAR"/>
    <property type="match status" value="1"/>
</dbReference>
<sequence>MTLRLGFVPGATPDKWARAWRDRSPEPLEMILLEETDTPRAALDEDRVDMVLGRMPIEGDDLFCIPLYEEQPVVVVGKEHPAAAYDELTADEFADEQWALGVPEGITSRVEQLPFPPMTWKDAIEVAASGTAVVQVPMSVARLYQRKDVKAVAVTDLPTTRMALAWRKVDDGERTQAFVGVVRGRTTRSSR</sequence>
<keyword evidence="3" id="KW-0238">DNA-binding</keyword>
<dbReference type="Pfam" id="PF03466">
    <property type="entry name" value="LysR_substrate"/>
    <property type="match status" value="1"/>
</dbReference>
<dbReference type="PANTHER" id="PTHR30346">
    <property type="entry name" value="TRANSCRIPTIONAL DUAL REGULATOR HCAR-RELATED"/>
    <property type="match status" value="1"/>
</dbReference>
<protein>
    <submittedName>
        <fullName evidence="6">LysR substrate-binding domain-containing protein</fullName>
    </submittedName>
</protein>
<comment type="caution">
    <text evidence="6">The sequence shown here is derived from an EMBL/GenBank/DDBJ whole genome shotgun (WGS) entry which is preliminary data.</text>
</comment>
<evidence type="ECO:0000256" key="2">
    <source>
        <dbReference type="ARBA" id="ARBA00023015"/>
    </source>
</evidence>
<accession>A0ABW1QVD1</accession>
<reference evidence="7" key="1">
    <citation type="journal article" date="2019" name="Int. J. Syst. Evol. Microbiol.">
        <title>The Global Catalogue of Microorganisms (GCM) 10K type strain sequencing project: providing services to taxonomists for standard genome sequencing and annotation.</title>
        <authorList>
            <consortium name="The Broad Institute Genomics Platform"/>
            <consortium name="The Broad Institute Genome Sequencing Center for Infectious Disease"/>
            <person name="Wu L."/>
            <person name="Ma J."/>
        </authorList>
    </citation>
    <scope>NUCLEOTIDE SEQUENCE [LARGE SCALE GENOMIC DNA]</scope>
    <source>
        <strain evidence="7">DFY28</strain>
    </source>
</reference>
<dbReference type="EMBL" id="JBHSQI010000001">
    <property type="protein sequence ID" value="MFC6152499.1"/>
    <property type="molecule type" value="Genomic_DNA"/>
</dbReference>
<evidence type="ECO:0000256" key="4">
    <source>
        <dbReference type="ARBA" id="ARBA00023163"/>
    </source>
</evidence>
<dbReference type="Gene3D" id="3.40.190.10">
    <property type="entry name" value="Periplasmic binding protein-like II"/>
    <property type="match status" value="2"/>
</dbReference>
<dbReference type="Proteomes" id="UP001596098">
    <property type="component" value="Unassembled WGS sequence"/>
</dbReference>
<gene>
    <name evidence="6" type="ORF">ACFPWU_02325</name>
</gene>
<keyword evidence="7" id="KW-1185">Reference proteome</keyword>
<organism evidence="6 7">
    <name type="scientific">Nocardioides yefusunii</name>
    <dbReference type="NCBI Taxonomy" id="2500546"/>
    <lineage>
        <taxon>Bacteria</taxon>
        <taxon>Bacillati</taxon>
        <taxon>Actinomycetota</taxon>
        <taxon>Actinomycetes</taxon>
        <taxon>Propionibacteriales</taxon>
        <taxon>Nocardioidaceae</taxon>
        <taxon>Nocardioides</taxon>
    </lineage>
</organism>
<evidence type="ECO:0000259" key="5">
    <source>
        <dbReference type="Pfam" id="PF03466"/>
    </source>
</evidence>
<comment type="similarity">
    <text evidence="1">Belongs to the LysR transcriptional regulatory family.</text>
</comment>
<dbReference type="SUPFAM" id="SSF53850">
    <property type="entry name" value="Periplasmic binding protein-like II"/>
    <property type="match status" value="1"/>
</dbReference>
<feature type="domain" description="LysR substrate-binding" evidence="5">
    <location>
        <begin position="2"/>
        <end position="184"/>
    </location>
</feature>
<evidence type="ECO:0000313" key="7">
    <source>
        <dbReference type="Proteomes" id="UP001596098"/>
    </source>
</evidence>
<evidence type="ECO:0000256" key="1">
    <source>
        <dbReference type="ARBA" id="ARBA00009437"/>
    </source>
</evidence>
<evidence type="ECO:0000256" key="3">
    <source>
        <dbReference type="ARBA" id="ARBA00023125"/>
    </source>
</evidence>
<proteinExistence type="inferred from homology"/>
<name>A0ABW1QVD1_9ACTN</name>
<keyword evidence="4" id="KW-0804">Transcription</keyword>
<keyword evidence="2" id="KW-0805">Transcription regulation</keyword>
<evidence type="ECO:0000313" key="6">
    <source>
        <dbReference type="EMBL" id="MFC6152499.1"/>
    </source>
</evidence>
<dbReference type="RefSeq" id="WP_128220810.1">
    <property type="nucleotide sequence ID" value="NZ_CP034929.1"/>
</dbReference>
<dbReference type="InterPro" id="IPR005119">
    <property type="entry name" value="LysR_subst-bd"/>
</dbReference>